<dbReference type="InterPro" id="IPR015422">
    <property type="entry name" value="PyrdxlP-dep_Trfase_small"/>
</dbReference>
<comment type="cofactor">
    <cofactor evidence="1">
        <name>pyridoxal 5'-phosphate</name>
        <dbReference type="ChEBI" id="CHEBI:597326"/>
    </cofactor>
</comment>
<evidence type="ECO:0000256" key="9">
    <source>
        <dbReference type="ARBA" id="ARBA00048531"/>
    </source>
</evidence>
<gene>
    <name evidence="11" type="ORF">CGS56_14700</name>
</gene>
<evidence type="ECO:0000256" key="7">
    <source>
        <dbReference type="ARBA" id="ARBA00023239"/>
    </source>
</evidence>
<keyword evidence="5" id="KW-0169">Cobalamin biosynthesis</keyword>
<evidence type="ECO:0000256" key="1">
    <source>
        <dbReference type="ARBA" id="ARBA00001933"/>
    </source>
</evidence>
<dbReference type="CDD" id="cd00609">
    <property type="entry name" value="AAT_like"/>
    <property type="match status" value="1"/>
</dbReference>
<organism evidence="11 12">
    <name type="scientific">Faecalibacterium prausnitzii</name>
    <dbReference type="NCBI Taxonomy" id="853"/>
    <lineage>
        <taxon>Bacteria</taxon>
        <taxon>Bacillati</taxon>
        <taxon>Bacillota</taxon>
        <taxon>Clostridia</taxon>
        <taxon>Eubacteriales</taxon>
        <taxon>Oscillospiraceae</taxon>
        <taxon>Faecalibacterium</taxon>
    </lineage>
</organism>
<comment type="function">
    <text evidence="2">Decarboxylates L-threonine-O-3-phosphate to yield (R)-1-amino-2-propanol O-2-phosphate, the precursor for the linkage between the nucleotide loop and the corrin ring in cobalamin.</text>
</comment>
<keyword evidence="7" id="KW-0456">Lyase</keyword>
<evidence type="ECO:0000313" key="11">
    <source>
        <dbReference type="EMBL" id="PDX74536.1"/>
    </source>
</evidence>
<evidence type="ECO:0000256" key="6">
    <source>
        <dbReference type="ARBA" id="ARBA00022898"/>
    </source>
</evidence>
<dbReference type="GO" id="GO:0048472">
    <property type="term" value="F:threonine-phosphate decarboxylase activity"/>
    <property type="evidence" value="ECO:0007669"/>
    <property type="project" value="UniProtKB-EC"/>
</dbReference>
<dbReference type="InterPro" id="IPR005860">
    <property type="entry name" value="CobD"/>
</dbReference>
<dbReference type="Proteomes" id="UP000220157">
    <property type="component" value="Unassembled WGS sequence"/>
</dbReference>
<comment type="pathway">
    <text evidence="3">Cofactor biosynthesis; adenosylcobalamin biosynthesis.</text>
</comment>
<proteinExistence type="predicted"/>
<dbReference type="InterPro" id="IPR015421">
    <property type="entry name" value="PyrdxlP-dep_Trfase_major"/>
</dbReference>
<dbReference type="Gene3D" id="3.40.640.10">
    <property type="entry name" value="Type I PLP-dependent aspartate aminotransferase-like (Major domain)"/>
    <property type="match status" value="1"/>
</dbReference>
<evidence type="ECO:0000256" key="5">
    <source>
        <dbReference type="ARBA" id="ARBA00022573"/>
    </source>
</evidence>
<dbReference type="InterPro" id="IPR004839">
    <property type="entry name" value="Aminotransferase_I/II_large"/>
</dbReference>
<dbReference type="AlphaFoldDB" id="A0A2A7A5Y7"/>
<dbReference type="GO" id="GO:0030170">
    <property type="term" value="F:pyridoxal phosphate binding"/>
    <property type="evidence" value="ECO:0007669"/>
    <property type="project" value="InterPro"/>
</dbReference>
<dbReference type="Gene3D" id="3.90.1150.10">
    <property type="entry name" value="Aspartate Aminotransferase, domain 1"/>
    <property type="match status" value="1"/>
</dbReference>
<dbReference type="EMBL" id="NMTW01000053">
    <property type="protein sequence ID" value="PDX74536.1"/>
    <property type="molecule type" value="Genomic_DNA"/>
</dbReference>
<comment type="caution">
    <text evidence="11">The sequence shown here is derived from an EMBL/GenBank/DDBJ whole genome shotgun (WGS) entry which is preliminary data.</text>
</comment>
<dbReference type="GO" id="GO:0009236">
    <property type="term" value="P:cobalamin biosynthetic process"/>
    <property type="evidence" value="ECO:0007669"/>
    <property type="project" value="UniProtKB-UniPathway"/>
</dbReference>
<reference evidence="11 12" key="1">
    <citation type="journal article" date="2017" name="Front. Microbiol.">
        <title>New Insights into the Diversity of the Genus Faecalibacterium.</title>
        <authorList>
            <person name="Benevides L."/>
            <person name="Burman S."/>
            <person name="Martin R."/>
            <person name="Robert V."/>
            <person name="Thomas M."/>
            <person name="Miquel S."/>
            <person name="Chain F."/>
            <person name="Sokol H."/>
            <person name="Bermudez-Humaran L.G."/>
            <person name="Morrison M."/>
            <person name="Langella P."/>
            <person name="Azevedo V.A."/>
            <person name="Chatel J.M."/>
            <person name="Soares S."/>
        </authorList>
    </citation>
    <scope>NUCLEOTIDE SEQUENCE [LARGE SCALE GENOMIC DNA]</scope>
    <source>
        <strain evidence="11 12">CNCM I 4573</strain>
    </source>
</reference>
<dbReference type="UniPathway" id="UPA00148"/>
<dbReference type="SUPFAM" id="SSF53383">
    <property type="entry name" value="PLP-dependent transferases"/>
    <property type="match status" value="1"/>
</dbReference>
<evidence type="ECO:0000256" key="3">
    <source>
        <dbReference type="ARBA" id="ARBA00004953"/>
    </source>
</evidence>
<evidence type="ECO:0000259" key="10">
    <source>
        <dbReference type="Pfam" id="PF00155"/>
    </source>
</evidence>
<name>A0A2A7A5Y7_9FIRM</name>
<dbReference type="Pfam" id="PF00155">
    <property type="entry name" value="Aminotran_1_2"/>
    <property type="match status" value="1"/>
</dbReference>
<feature type="domain" description="Aminotransferase class I/classII large" evidence="10">
    <location>
        <begin position="20"/>
        <end position="344"/>
    </location>
</feature>
<dbReference type="RefSeq" id="WP_097786342.1">
    <property type="nucleotide sequence ID" value="NZ_NMTW01000053.1"/>
</dbReference>
<comment type="catalytic activity">
    <reaction evidence="9">
        <text>O-phospho-L-threonine + H(+) = (R)-1-aminopropan-2-yl phosphate + CO2</text>
        <dbReference type="Rhea" id="RHEA:11492"/>
        <dbReference type="ChEBI" id="CHEBI:15378"/>
        <dbReference type="ChEBI" id="CHEBI:16526"/>
        <dbReference type="ChEBI" id="CHEBI:58563"/>
        <dbReference type="ChEBI" id="CHEBI:58675"/>
        <dbReference type="EC" id="4.1.1.81"/>
    </reaction>
</comment>
<dbReference type="PANTHER" id="PTHR42885:SF1">
    <property type="entry name" value="THREONINE-PHOSPHATE DECARBOXYLASE"/>
    <property type="match status" value="1"/>
</dbReference>
<evidence type="ECO:0000256" key="8">
    <source>
        <dbReference type="ARBA" id="ARBA00029996"/>
    </source>
</evidence>
<protein>
    <recommendedName>
        <fullName evidence="4">threonine-phosphate decarboxylase</fullName>
        <ecNumber evidence="4">4.1.1.81</ecNumber>
    </recommendedName>
    <alternativeName>
        <fullName evidence="8">L-threonine-O-3-phosphate decarboxylase</fullName>
    </alternativeName>
</protein>
<evidence type="ECO:0000256" key="4">
    <source>
        <dbReference type="ARBA" id="ARBA00012285"/>
    </source>
</evidence>
<dbReference type="EC" id="4.1.1.81" evidence="4"/>
<sequence>MQLVHGGDWAGYRAQYGRQDALDFSANVSPLGLPEGVAKAITAALATADRYPDPLCRALRAKLAVHEKMPMEHILCGNGAADLIFRLVWAAKPRTALLPAPTFAEYAAALKTAGCTIRRHFLRENEDFAVTEAFISAVDEDTDMVFLCQPNNPTGQLTPLALVEALLRRCERCDALLVVDECFLDFLPESEALSAKKLLASPNLIILKAFTKLYGMAGVRLGYCLCSSIALLDKMQAAGQPWAVSSLAQAAGLAALDETAYVARVQVLIAQQRPVLRDGLRALGLRVLDGSANYLLFQAPETLGDALRQRGIVLRSCGNYPGLDGSWYRTAVRTAPENQQLLKTLQEVLA</sequence>
<evidence type="ECO:0000313" key="12">
    <source>
        <dbReference type="Proteomes" id="UP000220157"/>
    </source>
</evidence>
<dbReference type="PANTHER" id="PTHR42885">
    <property type="entry name" value="HISTIDINOL-PHOSPHATE AMINOTRANSFERASE-RELATED"/>
    <property type="match status" value="1"/>
</dbReference>
<dbReference type="NCBIfam" id="TIGR01140">
    <property type="entry name" value="L_thr_O3P_dcar"/>
    <property type="match status" value="1"/>
</dbReference>
<dbReference type="InterPro" id="IPR015424">
    <property type="entry name" value="PyrdxlP-dep_Trfase"/>
</dbReference>
<keyword evidence="6" id="KW-0663">Pyridoxal phosphate</keyword>
<accession>A0A2A7A5Y7</accession>
<evidence type="ECO:0000256" key="2">
    <source>
        <dbReference type="ARBA" id="ARBA00003444"/>
    </source>
</evidence>